<dbReference type="InterPro" id="IPR050707">
    <property type="entry name" value="HTH_MetabolicPath_Reg"/>
</dbReference>
<dbReference type="PANTHER" id="PTHR30136:SF35">
    <property type="entry name" value="HTH-TYPE TRANSCRIPTIONAL REGULATOR RV1719"/>
    <property type="match status" value="1"/>
</dbReference>
<sequence>MATSVPAAARTMAVFEIFAREKRELLKSELARLLDLPESSCSDLLGSLEALGYVSRTVSTKRYYPTRRLVSIASAISKHDEMHAFGREATALLSERTGETCYLGEIDQTEVRIIATHEGIHPLRYVVQVGDRVTCHATAIGKSLLGEMPAEERSRILRLKPLRALTANTKVKPEQIEQEVDEFKGLGWYQAVREGRDGLSSFAVSGWIGERLVGISITGPSERFAENHAFYVEQLLQVRQRVFGVPATQGGADAPEAALGGETGGRRGRKAVNGRAVAEA</sequence>
<feature type="domain" description="IclR-ED" evidence="6">
    <location>
        <begin position="68"/>
        <end position="261"/>
    </location>
</feature>
<organism evidence="7">
    <name type="scientific">Burkholderia cenocepacia</name>
    <dbReference type="NCBI Taxonomy" id="95486"/>
    <lineage>
        <taxon>Bacteria</taxon>
        <taxon>Pseudomonadati</taxon>
        <taxon>Pseudomonadota</taxon>
        <taxon>Betaproteobacteria</taxon>
        <taxon>Burkholderiales</taxon>
        <taxon>Burkholderiaceae</taxon>
        <taxon>Burkholderia</taxon>
        <taxon>Burkholderia cepacia complex</taxon>
    </lineage>
</organism>
<evidence type="ECO:0000259" key="5">
    <source>
        <dbReference type="PROSITE" id="PS51077"/>
    </source>
</evidence>
<dbReference type="Pfam" id="PF01614">
    <property type="entry name" value="IclR_C"/>
    <property type="match status" value="1"/>
</dbReference>
<feature type="domain" description="HTH iclR-type" evidence="5">
    <location>
        <begin position="5"/>
        <end position="67"/>
    </location>
</feature>
<evidence type="ECO:0000256" key="3">
    <source>
        <dbReference type="ARBA" id="ARBA00023163"/>
    </source>
</evidence>
<gene>
    <name evidence="7" type="ORF">DT99_08385</name>
</gene>
<feature type="region of interest" description="Disordered" evidence="4">
    <location>
        <begin position="249"/>
        <end position="280"/>
    </location>
</feature>
<evidence type="ECO:0000256" key="1">
    <source>
        <dbReference type="ARBA" id="ARBA00023015"/>
    </source>
</evidence>
<dbReference type="SUPFAM" id="SSF55781">
    <property type="entry name" value="GAF domain-like"/>
    <property type="match status" value="1"/>
</dbReference>
<keyword evidence="1" id="KW-0805">Transcription regulation</keyword>
<evidence type="ECO:0000259" key="6">
    <source>
        <dbReference type="PROSITE" id="PS51078"/>
    </source>
</evidence>
<dbReference type="InterPro" id="IPR036388">
    <property type="entry name" value="WH-like_DNA-bd_sf"/>
</dbReference>
<dbReference type="PROSITE" id="PS51077">
    <property type="entry name" value="HTH_ICLR"/>
    <property type="match status" value="1"/>
</dbReference>
<proteinExistence type="predicted"/>
<keyword evidence="3" id="KW-0804">Transcription</keyword>
<comment type="caution">
    <text evidence="7">The sequence shown here is derived from an EMBL/GenBank/DDBJ whole genome shotgun (WGS) entry which is preliminary data.</text>
</comment>
<dbReference type="Pfam" id="PF09339">
    <property type="entry name" value="HTH_IclR"/>
    <property type="match status" value="1"/>
</dbReference>
<reference evidence="7" key="1">
    <citation type="submission" date="2014-04" db="EMBL/GenBank/DDBJ databases">
        <title>In planta biocontrol of soil-borne Fusarium wilt of banana through a plant endophytic bacterium, Burkholderia cenocepacia 869T2.</title>
        <authorList>
            <person name="Ho Y.-N."/>
            <person name="Chiang H.-M."/>
            <person name="Chao C.-P."/>
            <person name="Su C.-C."/>
            <person name="Hsu H.-F."/>
            <person name="Guo C.-T."/>
            <person name="Hsieh J.-L."/>
            <person name="Huang C.-C."/>
        </authorList>
    </citation>
    <scope>NUCLEOTIDE SEQUENCE [LARGE SCALE GENOMIC DNA]</scope>
    <source>
        <strain evidence="7">869T2</strain>
    </source>
</reference>
<dbReference type="Gene3D" id="1.10.10.10">
    <property type="entry name" value="Winged helix-like DNA-binding domain superfamily/Winged helix DNA-binding domain"/>
    <property type="match status" value="1"/>
</dbReference>
<dbReference type="InterPro" id="IPR014757">
    <property type="entry name" value="Tscrpt_reg_IclR_C"/>
</dbReference>
<evidence type="ECO:0000313" key="7">
    <source>
        <dbReference type="EMBL" id="KEA60095.1"/>
    </source>
</evidence>
<dbReference type="InterPro" id="IPR036390">
    <property type="entry name" value="WH_DNA-bd_sf"/>
</dbReference>
<dbReference type="PANTHER" id="PTHR30136">
    <property type="entry name" value="HELIX-TURN-HELIX TRANSCRIPTIONAL REGULATOR, ICLR FAMILY"/>
    <property type="match status" value="1"/>
</dbReference>
<name>A0A071MHC3_9BURK</name>
<dbReference type="SUPFAM" id="SSF46785">
    <property type="entry name" value="Winged helix' DNA-binding domain"/>
    <property type="match status" value="1"/>
</dbReference>
<accession>A0A071MHC3</accession>
<dbReference type="Gene3D" id="3.30.450.40">
    <property type="match status" value="1"/>
</dbReference>
<dbReference type="InterPro" id="IPR005471">
    <property type="entry name" value="Tscrpt_reg_IclR_N"/>
</dbReference>
<evidence type="ECO:0008006" key="8">
    <source>
        <dbReference type="Google" id="ProtNLM"/>
    </source>
</evidence>
<dbReference type="SMART" id="SM00346">
    <property type="entry name" value="HTH_ICLR"/>
    <property type="match status" value="1"/>
</dbReference>
<protein>
    <recommendedName>
        <fullName evidence="8">IclR family transcriptional regulator</fullName>
    </recommendedName>
</protein>
<keyword evidence="2" id="KW-0238">DNA-binding</keyword>
<dbReference type="AlphaFoldDB" id="A0A071MHC3"/>
<evidence type="ECO:0000256" key="4">
    <source>
        <dbReference type="SAM" id="MobiDB-lite"/>
    </source>
</evidence>
<dbReference type="PROSITE" id="PS51078">
    <property type="entry name" value="ICLR_ED"/>
    <property type="match status" value="1"/>
</dbReference>
<dbReference type="EMBL" id="JJOA01000007">
    <property type="protein sequence ID" value="KEA60095.1"/>
    <property type="molecule type" value="Genomic_DNA"/>
</dbReference>
<evidence type="ECO:0000256" key="2">
    <source>
        <dbReference type="ARBA" id="ARBA00023125"/>
    </source>
</evidence>
<dbReference type="InterPro" id="IPR029016">
    <property type="entry name" value="GAF-like_dom_sf"/>
</dbReference>
<dbReference type="GO" id="GO:0003700">
    <property type="term" value="F:DNA-binding transcription factor activity"/>
    <property type="evidence" value="ECO:0007669"/>
    <property type="project" value="TreeGrafter"/>
</dbReference>
<dbReference type="GO" id="GO:0045892">
    <property type="term" value="P:negative regulation of DNA-templated transcription"/>
    <property type="evidence" value="ECO:0007669"/>
    <property type="project" value="TreeGrafter"/>
</dbReference>
<dbReference type="GO" id="GO:0003677">
    <property type="term" value="F:DNA binding"/>
    <property type="evidence" value="ECO:0007669"/>
    <property type="project" value="UniProtKB-KW"/>
</dbReference>